<feature type="signal peptide" evidence="1">
    <location>
        <begin position="1"/>
        <end position="19"/>
    </location>
</feature>
<dbReference type="AlphaFoldDB" id="A0A4Q4KKN2"/>
<dbReference type="SUPFAM" id="SSF48439">
    <property type="entry name" value="Protein prenylyltransferase"/>
    <property type="match status" value="1"/>
</dbReference>
<dbReference type="RefSeq" id="WP_130093738.1">
    <property type="nucleotide sequence ID" value="NZ_SETE01000004.1"/>
</dbReference>
<evidence type="ECO:0000256" key="1">
    <source>
        <dbReference type="SAM" id="SignalP"/>
    </source>
</evidence>
<gene>
    <name evidence="2" type="ORF">ERX46_10040</name>
</gene>
<keyword evidence="1" id="KW-0732">Signal</keyword>
<comment type="caution">
    <text evidence="2">The sequence shown here is derived from an EMBL/GenBank/DDBJ whole genome shotgun (WGS) entry which is preliminary data.</text>
</comment>
<name>A0A4Q4KKN2_9FLAO</name>
<proteinExistence type="predicted"/>
<evidence type="ECO:0000313" key="3">
    <source>
        <dbReference type="Proteomes" id="UP000293952"/>
    </source>
</evidence>
<reference evidence="2 3" key="1">
    <citation type="submission" date="2019-02" db="EMBL/GenBank/DDBJ databases">
        <title>Genome sequence of the sea-ice species Brumimicrobium glaciale.</title>
        <authorList>
            <person name="Bowman J.P."/>
        </authorList>
    </citation>
    <scope>NUCLEOTIDE SEQUENCE [LARGE SCALE GENOMIC DNA]</scope>
    <source>
        <strain evidence="2 3">IC156</strain>
    </source>
</reference>
<sequence>MKGTVILMTVLFCAFIGMAQEEPQEVKSIVKEIHEYEWYTTQYLLWEKEIEKDKKNGNAWINLYSAARMSRISAGDKEIRSNWYDKELEVVNNMSKSIKGTFAYYRIMGWYHSIWSAKDKAEEDKIISYVEKAHELNPTEADIYPNLMNIYEIARPDLAKLKEISKLWKASAYNTPKLMALSYNVLMNTKKDAIIITGGDNDTYPLWIIQHADDFRKDVNVLNISLLPIEEYRNRLFKKVGIPALEGESHKSSEILEHIIKYRGGHDLYFYNKGIAAKDSTIFDKLYNVGVIYQYSEESFNNTSLIVDHFENKFIVDQLKYDYYQSEYPLIDKQWDYSYLPGLVSLYQHYELIGNEVKAKETKKIILFLGKDFYGLDEIKEEIGFE</sequence>
<keyword evidence="3" id="KW-1185">Reference proteome</keyword>
<dbReference type="EMBL" id="SETE01000004">
    <property type="protein sequence ID" value="RYM33277.1"/>
    <property type="molecule type" value="Genomic_DNA"/>
</dbReference>
<organism evidence="2 3">
    <name type="scientific">Brumimicrobium glaciale</name>
    <dbReference type="NCBI Taxonomy" id="200475"/>
    <lineage>
        <taxon>Bacteria</taxon>
        <taxon>Pseudomonadati</taxon>
        <taxon>Bacteroidota</taxon>
        <taxon>Flavobacteriia</taxon>
        <taxon>Flavobacteriales</taxon>
        <taxon>Crocinitomicaceae</taxon>
        <taxon>Brumimicrobium</taxon>
    </lineage>
</organism>
<protein>
    <submittedName>
        <fullName evidence="2">Uncharacterized protein</fullName>
    </submittedName>
</protein>
<accession>A0A4Q4KKN2</accession>
<dbReference type="Proteomes" id="UP000293952">
    <property type="component" value="Unassembled WGS sequence"/>
</dbReference>
<evidence type="ECO:0000313" key="2">
    <source>
        <dbReference type="EMBL" id="RYM33277.1"/>
    </source>
</evidence>
<dbReference type="OrthoDB" id="9807602at2"/>
<feature type="chain" id="PRO_5020749091" evidence="1">
    <location>
        <begin position="20"/>
        <end position="386"/>
    </location>
</feature>